<dbReference type="Gene3D" id="2.60.200.60">
    <property type="match status" value="2"/>
</dbReference>
<name>A0ABY7H7M4_9BACT</name>
<dbReference type="InterPro" id="IPR008727">
    <property type="entry name" value="PAAR_motif"/>
</dbReference>
<keyword evidence="2" id="KW-1185">Reference proteome</keyword>
<sequence>MPPAARVTDLHTCPLPLHVGGPIAAGAPNVLIGFLPAARVGDAAVCLLGADSIATGSMTVMVGGKPAARMGDPTTHGGVITAGYPQILIGG</sequence>
<dbReference type="Proteomes" id="UP001164459">
    <property type="component" value="Chromosome"/>
</dbReference>
<protein>
    <submittedName>
        <fullName evidence="1">PAAR domain-containing protein</fullName>
    </submittedName>
</protein>
<dbReference type="RefSeq" id="WP_269037495.1">
    <property type="nucleotide sequence ID" value="NZ_CP114040.1"/>
</dbReference>
<reference evidence="1" key="1">
    <citation type="submission" date="2022-11" db="EMBL/GenBank/DDBJ databases">
        <title>Minimal conservation of predation-associated metabolite biosynthetic gene clusters underscores biosynthetic potential of Myxococcota including descriptions for ten novel species: Archangium lansinium sp. nov., Myxococcus landrumus sp. nov., Nannocystis bai.</title>
        <authorList>
            <person name="Ahearne A."/>
            <person name="Stevens C."/>
            <person name="Dowd S."/>
        </authorList>
    </citation>
    <scope>NUCLEOTIDE SEQUENCE</scope>
    <source>
        <strain evidence="1">Fl3</strain>
    </source>
</reference>
<proteinExistence type="predicted"/>
<dbReference type="EMBL" id="CP114040">
    <property type="protein sequence ID" value="WAS95163.1"/>
    <property type="molecule type" value="Genomic_DNA"/>
</dbReference>
<dbReference type="Pfam" id="PF05488">
    <property type="entry name" value="PAAR_motif"/>
    <property type="match status" value="1"/>
</dbReference>
<evidence type="ECO:0000313" key="2">
    <source>
        <dbReference type="Proteomes" id="UP001164459"/>
    </source>
</evidence>
<dbReference type="CDD" id="cd14738">
    <property type="entry name" value="PAAR_2"/>
    <property type="match status" value="1"/>
</dbReference>
<evidence type="ECO:0000313" key="1">
    <source>
        <dbReference type="EMBL" id="WAS95163.1"/>
    </source>
</evidence>
<organism evidence="1 2">
    <name type="scientific">Nannocystis punicea</name>
    <dbReference type="NCBI Taxonomy" id="2995304"/>
    <lineage>
        <taxon>Bacteria</taxon>
        <taxon>Pseudomonadati</taxon>
        <taxon>Myxococcota</taxon>
        <taxon>Polyangia</taxon>
        <taxon>Nannocystales</taxon>
        <taxon>Nannocystaceae</taxon>
        <taxon>Nannocystis</taxon>
    </lineage>
</organism>
<accession>A0ABY7H7M4</accession>
<gene>
    <name evidence="1" type="ORF">O0S08_03290</name>
</gene>